<dbReference type="Gene3D" id="3.20.20.80">
    <property type="entry name" value="Glycosidases"/>
    <property type="match status" value="2"/>
</dbReference>
<dbReference type="InterPro" id="IPR011583">
    <property type="entry name" value="Chitinase_II/V-like_cat"/>
</dbReference>
<comment type="subcellular location">
    <subcellularLocation>
        <location evidence="2">Secreted</location>
    </subcellularLocation>
</comment>
<keyword evidence="13 15" id="KW-0326">Glycosidase</keyword>
<dbReference type="Pfam" id="PF00704">
    <property type="entry name" value="Glyco_hydro_18"/>
    <property type="match status" value="1"/>
</dbReference>
<dbReference type="PROSITE" id="PS50940">
    <property type="entry name" value="CHIT_BIND_II"/>
    <property type="match status" value="1"/>
</dbReference>
<gene>
    <name evidence="20" type="ORF">Bm9336</name>
    <name evidence="20" type="ORF">BM_Bm9336</name>
</gene>
<evidence type="ECO:0000256" key="5">
    <source>
        <dbReference type="ARBA" id="ARBA00022525"/>
    </source>
</evidence>
<dbReference type="GO" id="GO:0006032">
    <property type="term" value="P:chitin catabolic process"/>
    <property type="evidence" value="ECO:0007669"/>
    <property type="project" value="UniProtKB-KW"/>
</dbReference>
<keyword evidence="14" id="KW-0624">Polysaccharide degradation</keyword>
<dbReference type="EMBL" id="LN856890">
    <property type="protein sequence ID" value="CDP93605.1"/>
    <property type="molecule type" value="Genomic_DNA"/>
</dbReference>
<dbReference type="SUPFAM" id="SSF54556">
    <property type="entry name" value="Chitinase insertion domain"/>
    <property type="match status" value="1"/>
</dbReference>
<dbReference type="InterPro" id="IPR002557">
    <property type="entry name" value="Chitin-bd_dom"/>
</dbReference>
<dbReference type="InterPro" id="IPR029070">
    <property type="entry name" value="Chitinase_insertion_sf"/>
</dbReference>
<reference evidence="20" key="2">
    <citation type="submission" date="2012-12" db="EMBL/GenBank/DDBJ databases">
        <authorList>
            <person name="Gao Y.W."/>
            <person name="Fan S.T."/>
            <person name="Sun H.T."/>
            <person name="Wang Z."/>
            <person name="Gao X.L."/>
            <person name="Li Y.G."/>
            <person name="Wang T.C."/>
            <person name="Zhang K."/>
            <person name="Xu W.W."/>
            <person name="Yu Z.J."/>
            <person name="Xia X.Z."/>
        </authorList>
    </citation>
    <scope>NUCLEOTIDE SEQUENCE</scope>
    <source>
        <strain evidence="20">FR3</strain>
    </source>
</reference>
<comment type="similarity">
    <text evidence="3">Belongs to the glycosyl hydrolase 18 family. Chitinase class II subfamily.</text>
</comment>
<dbReference type="FunFam" id="3.20.20.80:FF:000081">
    <property type="entry name" value="Chitinase 1"/>
    <property type="match status" value="1"/>
</dbReference>
<evidence type="ECO:0000256" key="15">
    <source>
        <dbReference type="RuleBase" id="RU000489"/>
    </source>
</evidence>
<dbReference type="EC" id="3.2.1.14" evidence="4"/>
<dbReference type="SUPFAM" id="SSF57625">
    <property type="entry name" value="Invertebrate chitin-binding proteins"/>
    <property type="match status" value="1"/>
</dbReference>
<dbReference type="InterPro" id="IPR036508">
    <property type="entry name" value="Chitin-bd_dom_sf"/>
</dbReference>
<evidence type="ECO:0000256" key="6">
    <source>
        <dbReference type="ARBA" id="ARBA00022669"/>
    </source>
</evidence>
<evidence type="ECO:0000256" key="1">
    <source>
        <dbReference type="ARBA" id="ARBA00000822"/>
    </source>
</evidence>
<dbReference type="SMART" id="SM00636">
    <property type="entry name" value="Glyco_18"/>
    <property type="match status" value="1"/>
</dbReference>
<proteinExistence type="inferred from homology"/>
<dbReference type="SUPFAM" id="SSF51445">
    <property type="entry name" value="(Trans)glycosidases"/>
    <property type="match status" value="1"/>
</dbReference>
<keyword evidence="5" id="KW-0964">Secreted</keyword>
<name>A0A0J9XRL7_BRUMA</name>
<keyword evidence="10" id="KW-1015">Disulfide bond</keyword>
<evidence type="ECO:0000256" key="4">
    <source>
        <dbReference type="ARBA" id="ARBA00012729"/>
    </source>
</evidence>
<dbReference type="InterPro" id="IPR017853">
    <property type="entry name" value="GH"/>
</dbReference>
<feature type="chain" id="PRO_5013455628" description="chitinase" evidence="17">
    <location>
        <begin position="23"/>
        <end position="421"/>
    </location>
</feature>
<dbReference type="GO" id="GO:0000272">
    <property type="term" value="P:polysaccharide catabolic process"/>
    <property type="evidence" value="ECO:0007669"/>
    <property type="project" value="UniProtKB-KW"/>
</dbReference>
<dbReference type="SMART" id="SM00494">
    <property type="entry name" value="ChtBD2"/>
    <property type="match status" value="1"/>
</dbReference>
<dbReference type="AlphaFoldDB" id="A0A0J9XRL7"/>
<evidence type="ECO:0000256" key="2">
    <source>
        <dbReference type="ARBA" id="ARBA00004613"/>
    </source>
</evidence>
<evidence type="ECO:0000256" key="17">
    <source>
        <dbReference type="SAM" id="SignalP"/>
    </source>
</evidence>
<keyword evidence="12" id="KW-0119">Carbohydrate metabolism</keyword>
<reference evidence="20" key="1">
    <citation type="journal article" date="2007" name="Science">
        <title>Draft genome of the filarial nematode parasite Brugia malayi.</title>
        <authorList>
            <person name="Ghedin E."/>
            <person name="Wang S."/>
            <person name="Spiro D."/>
            <person name="Caler E."/>
            <person name="Zhao Q."/>
            <person name="Crabtree J."/>
            <person name="Allen J.E."/>
            <person name="Delcher A.L."/>
            <person name="Guiliano D.B."/>
            <person name="Miranda-Saavedra D."/>
            <person name="Angiuoli S.V."/>
            <person name="Creasy T."/>
            <person name="Amedeo P."/>
            <person name="Haas B."/>
            <person name="El-Sayed N.M."/>
            <person name="Wortman J.R."/>
            <person name="Feldblyum T."/>
            <person name="Tallon L."/>
            <person name="Schatz M."/>
            <person name="Shumway M."/>
            <person name="Koo H."/>
            <person name="Salzberg S.L."/>
            <person name="Schobel S."/>
            <person name="Pertea M."/>
            <person name="Pop M."/>
            <person name="White O."/>
            <person name="Barton G.J."/>
            <person name="Carlow C.K."/>
            <person name="Crawford M.J."/>
            <person name="Daub J."/>
            <person name="Dimmic M.W."/>
            <person name="Estes C.F."/>
            <person name="Foster J.M."/>
            <person name="Ganatra M."/>
            <person name="Gregory W.F."/>
            <person name="Johnson N.M."/>
            <person name="Jin J."/>
            <person name="Komuniecki R."/>
            <person name="Korf I."/>
            <person name="Kumar S."/>
            <person name="Laney S."/>
            <person name="Li B.W."/>
            <person name="Li W."/>
            <person name="Lindblom T.H."/>
            <person name="Lustigman S."/>
            <person name="Ma D."/>
            <person name="Maina C.V."/>
            <person name="Martin D.M."/>
            <person name="McCarter J.P."/>
            <person name="McReynolds L."/>
            <person name="Mitreva M."/>
            <person name="Nutman T.B."/>
            <person name="Parkinson J."/>
            <person name="Peregrin-Alvarez J.M."/>
            <person name="Poole C."/>
            <person name="Ren Q."/>
            <person name="Saunders L."/>
            <person name="Sluder A.E."/>
            <person name="Smith K."/>
            <person name="Stanke M."/>
            <person name="Unnasch T.R."/>
            <person name="Ware J."/>
            <person name="Wei A.D."/>
            <person name="Weil G."/>
            <person name="Williams D.J."/>
            <person name="Zhang Y."/>
            <person name="Williams S.A."/>
            <person name="Fraser-Liggett C."/>
            <person name="Slatko B."/>
            <person name="Blaxter M.L."/>
            <person name="Scott A.L."/>
        </authorList>
    </citation>
    <scope>NUCLEOTIDE SEQUENCE</scope>
    <source>
        <strain evidence="20">FR3</strain>
    </source>
</reference>
<accession>A0A0J9XRL7</accession>
<evidence type="ECO:0000256" key="11">
    <source>
        <dbReference type="ARBA" id="ARBA00023180"/>
    </source>
</evidence>
<evidence type="ECO:0000256" key="10">
    <source>
        <dbReference type="ARBA" id="ARBA00023157"/>
    </source>
</evidence>
<dbReference type="PANTHER" id="PTHR11177">
    <property type="entry name" value="CHITINASE"/>
    <property type="match status" value="1"/>
</dbReference>
<dbReference type="Pfam" id="PF01607">
    <property type="entry name" value="CBM_14"/>
    <property type="match status" value="1"/>
</dbReference>
<evidence type="ECO:0000256" key="9">
    <source>
        <dbReference type="ARBA" id="ARBA00023024"/>
    </source>
</evidence>
<protein>
    <recommendedName>
        <fullName evidence="4">chitinase</fullName>
        <ecNumber evidence="4">3.2.1.14</ecNumber>
    </recommendedName>
</protein>
<dbReference type="Gene3D" id="2.170.140.10">
    <property type="entry name" value="Chitin binding domain"/>
    <property type="match status" value="1"/>
</dbReference>
<evidence type="ECO:0000256" key="3">
    <source>
        <dbReference type="ARBA" id="ARBA00009121"/>
    </source>
</evidence>
<organism evidence="20">
    <name type="scientific">Brugia malayi</name>
    <name type="common">Filarial nematode worm</name>
    <dbReference type="NCBI Taxonomy" id="6279"/>
    <lineage>
        <taxon>Eukaryota</taxon>
        <taxon>Metazoa</taxon>
        <taxon>Ecdysozoa</taxon>
        <taxon>Nematoda</taxon>
        <taxon>Chromadorea</taxon>
        <taxon>Rhabditida</taxon>
        <taxon>Spirurina</taxon>
        <taxon>Spiruromorpha</taxon>
        <taxon>Filarioidea</taxon>
        <taxon>Onchocercidae</taxon>
        <taxon>Brugia</taxon>
    </lineage>
</organism>
<dbReference type="GO" id="GO:0008843">
    <property type="term" value="F:endochitinase activity"/>
    <property type="evidence" value="ECO:0007669"/>
    <property type="project" value="UniProtKB-EC"/>
</dbReference>
<keyword evidence="6" id="KW-0147">Chitin-binding</keyword>
<keyword evidence="8 15" id="KW-0378">Hydrolase</keyword>
<evidence type="ECO:0000256" key="16">
    <source>
        <dbReference type="SAM" id="MobiDB-lite"/>
    </source>
</evidence>
<dbReference type="InterPro" id="IPR050314">
    <property type="entry name" value="Glycosyl_Hydrlase_18"/>
</dbReference>
<dbReference type="InterPro" id="IPR001579">
    <property type="entry name" value="Glyco_hydro_18_chit_AS"/>
</dbReference>
<dbReference type="GO" id="GO:0008061">
    <property type="term" value="F:chitin binding"/>
    <property type="evidence" value="ECO:0007669"/>
    <property type="project" value="UniProtKB-KW"/>
</dbReference>
<evidence type="ECO:0000256" key="7">
    <source>
        <dbReference type="ARBA" id="ARBA00022729"/>
    </source>
</evidence>
<evidence type="ECO:0000313" key="20">
    <source>
        <dbReference type="EMBL" id="CDP93605.1"/>
    </source>
</evidence>
<evidence type="ECO:0000256" key="13">
    <source>
        <dbReference type="ARBA" id="ARBA00023295"/>
    </source>
</evidence>
<dbReference type="Gene3D" id="3.10.50.10">
    <property type="match status" value="1"/>
</dbReference>
<evidence type="ECO:0000256" key="14">
    <source>
        <dbReference type="ARBA" id="ARBA00023326"/>
    </source>
</evidence>
<feature type="domain" description="GH18" evidence="19">
    <location>
        <begin position="23"/>
        <end position="309"/>
    </location>
</feature>
<feature type="domain" description="Chitin-binding type-2" evidence="18">
    <location>
        <begin position="365"/>
        <end position="421"/>
    </location>
</feature>
<evidence type="ECO:0000259" key="19">
    <source>
        <dbReference type="PROSITE" id="PS51910"/>
    </source>
</evidence>
<feature type="compositionally biased region" description="Acidic residues" evidence="16">
    <location>
        <begin position="326"/>
        <end position="366"/>
    </location>
</feature>
<dbReference type="GO" id="GO:0005576">
    <property type="term" value="C:extracellular region"/>
    <property type="evidence" value="ECO:0007669"/>
    <property type="project" value="UniProtKB-SubCell"/>
</dbReference>
<feature type="signal peptide" evidence="17">
    <location>
        <begin position="1"/>
        <end position="22"/>
    </location>
</feature>
<dbReference type="PROSITE" id="PS51910">
    <property type="entry name" value="GH18_2"/>
    <property type="match status" value="1"/>
</dbReference>
<sequence length="421" mass="47045">MNRTTLILFFIILSNTITVIHGYVRGCYYTNWAQYRDGEGKFLPGNIPNGLCTHILYAFAKVDELGDSKPFEWNDEDTEWSKGMYSAVTKLRETNPGLKVLLSYGGYNFGSVIFTGIAKSAQKTERFIKSAIAFLRKNNFDGFDLDWEYPVGVAEEHAKLVEEFAADYWASKGMPKEKIIIGIPMYAQGWTLDNPSETAIGAAASRPSSASKTNPAGGTASYWEICKYLKEGGKETVHQEGVGAYMVKGDQWYGYDNEETIRIKMKWLKEKGYGGAFIWALDFDDFTGKSCGKGPYPLLNAISSELEGESENPEITTEEPSITETEAYDTDETEETSETEAYDTDETEETSETEETTYDTDVTEGQECPEPDGLFPHPTDCHLFIQCSNNNAYVKQCPATTFFNEAIKACDHMTNAPDTCQ</sequence>
<dbReference type="OMA" id="NPMTYDF"/>
<dbReference type="PROSITE" id="PS01095">
    <property type="entry name" value="GH18_1"/>
    <property type="match status" value="1"/>
</dbReference>
<dbReference type="InterPro" id="IPR001223">
    <property type="entry name" value="Glyco_hydro18_cat"/>
</dbReference>
<comment type="catalytic activity">
    <reaction evidence="1">
        <text>Random endo-hydrolysis of N-acetyl-beta-D-glucosaminide (1-&gt;4)-beta-linkages in chitin and chitodextrins.</text>
        <dbReference type="EC" id="3.2.1.14"/>
    </reaction>
</comment>
<evidence type="ECO:0000259" key="18">
    <source>
        <dbReference type="PROSITE" id="PS50940"/>
    </source>
</evidence>
<keyword evidence="9" id="KW-0146">Chitin degradation</keyword>
<dbReference type="PANTHER" id="PTHR11177:SF317">
    <property type="entry name" value="CHITINASE 12-RELATED"/>
    <property type="match status" value="1"/>
</dbReference>
<evidence type="ECO:0000256" key="8">
    <source>
        <dbReference type="ARBA" id="ARBA00022801"/>
    </source>
</evidence>
<keyword evidence="7 17" id="KW-0732">Signal</keyword>
<dbReference type="FunFam" id="3.10.50.10:FF:000003">
    <property type="entry name" value="Class V chitinase CHIT5b"/>
    <property type="match status" value="1"/>
</dbReference>
<evidence type="ECO:0000256" key="12">
    <source>
        <dbReference type="ARBA" id="ARBA00023277"/>
    </source>
</evidence>
<feature type="region of interest" description="Disordered" evidence="16">
    <location>
        <begin position="306"/>
        <end position="366"/>
    </location>
</feature>
<feature type="compositionally biased region" description="Low complexity" evidence="16">
    <location>
        <begin position="313"/>
        <end position="325"/>
    </location>
</feature>
<keyword evidence="11" id="KW-0325">Glycoprotein</keyword>